<proteinExistence type="predicted"/>
<organism evidence="1 2">
    <name type="scientific">Morganella psychrotolerans</name>
    <dbReference type="NCBI Taxonomy" id="368603"/>
    <lineage>
        <taxon>Bacteria</taxon>
        <taxon>Pseudomonadati</taxon>
        <taxon>Pseudomonadota</taxon>
        <taxon>Gammaproteobacteria</taxon>
        <taxon>Enterobacterales</taxon>
        <taxon>Morganellaceae</taxon>
        <taxon>Morganella</taxon>
    </lineage>
</organism>
<dbReference type="EMBL" id="VXKB01000008">
    <property type="protein sequence ID" value="KAA8712999.1"/>
    <property type="molecule type" value="Genomic_DNA"/>
</dbReference>
<name>A0A5M9QYB8_9GAMM</name>
<evidence type="ECO:0000313" key="2">
    <source>
        <dbReference type="Proteomes" id="UP000322181"/>
    </source>
</evidence>
<evidence type="ECO:0000313" key="1">
    <source>
        <dbReference type="EMBL" id="KAA8712999.1"/>
    </source>
</evidence>
<reference evidence="1 2" key="1">
    <citation type="submission" date="2019-09" db="EMBL/GenBank/DDBJ databases">
        <title>Draft genome sequence of various Type strains from the CCUG.</title>
        <authorList>
            <person name="Pineiro-Iglesias B."/>
            <person name="Tunovic T."/>
            <person name="Unosson C."/>
            <person name="Inganas E."/>
            <person name="Ohlen M."/>
            <person name="Cardew S."/>
            <person name="Jensie-Markopoulos S."/>
            <person name="Salva-Serra F."/>
            <person name="Jaen-Luchoro D."/>
            <person name="Karlsson R."/>
            <person name="Svensson-Stadler L."/>
            <person name="Chun J."/>
            <person name="Moore E."/>
        </authorList>
    </citation>
    <scope>NUCLEOTIDE SEQUENCE [LARGE SCALE GENOMIC DNA]</scope>
    <source>
        <strain evidence="1 2">CCUG 53682T</strain>
    </source>
</reference>
<accession>A0A5M9QYB8</accession>
<comment type="caution">
    <text evidence="1">The sequence shown here is derived from an EMBL/GenBank/DDBJ whole genome shotgun (WGS) entry which is preliminary data.</text>
</comment>
<dbReference type="Proteomes" id="UP000322181">
    <property type="component" value="Unassembled WGS sequence"/>
</dbReference>
<sequence length="102" mass="11559">MEVGQQIVVSTGVTMHDGVKYLSILGIGEYLGEMMPEGKHPLHPKERHEQPRFPQPMVKIGEETITNWQGTFFTLDQFEVIVGNNLHMPVKQFPITITAEVE</sequence>
<gene>
    <name evidence="1" type="ORF">F4V73_17945</name>
</gene>
<protein>
    <submittedName>
        <fullName evidence="1">Uncharacterized protein</fullName>
    </submittedName>
</protein>
<dbReference type="AlphaFoldDB" id="A0A5M9QYB8"/>
<dbReference type="RefSeq" id="WP_067370499.1">
    <property type="nucleotide sequence ID" value="NZ_BAAAFS010000007.1"/>
</dbReference>